<evidence type="ECO:0000313" key="1">
    <source>
        <dbReference type="EMBL" id="ADE75760.1"/>
    </source>
</evidence>
<reference evidence="1" key="1">
    <citation type="submission" date="2010-04" db="EMBL/GenBank/DDBJ databases">
        <authorList>
            <person name="Reid K.E."/>
            <person name="Liao N."/>
            <person name="Chan S."/>
            <person name="Docking R."/>
            <person name="Taylor G."/>
            <person name="Moore R."/>
            <person name="Mayo M."/>
            <person name="Munro S."/>
            <person name="King J."/>
            <person name="Yanchuk A."/>
            <person name="Holt R."/>
            <person name="Jones S."/>
            <person name="Marra M."/>
            <person name="Ritland C.E."/>
            <person name="Ritland K."/>
            <person name="Bohlmann J."/>
        </authorList>
    </citation>
    <scope>NUCLEOTIDE SEQUENCE</scope>
    <source>
        <tissue evidence="1">Buds collected with no treatment. Collection October 2007</tissue>
    </source>
</reference>
<organism evidence="1">
    <name type="scientific">Picea sitchensis</name>
    <name type="common">Sitka spruce</name>
    <name type="synonym">Pinus sitchensis</name>
    <dbReference type="NCBI Taxonomy" id="3332"/>
    <lineage>
        <taxon>Eukaryota</taxon>
        <taxon>Viridiplantae</taxon>
        <taxon>Streptophyta</taxon>
        <taxon>Embryophyta</taxon>
        <taxon>Tracheophyta</taxon>
        <taxon>Spermatophyta</taxon>
        <taxon>Pinopsida</taxon>
        <taxon>Pinidae</taxon>
        <taxon>Conifers I</taxon>
        <taxon>Pinales</taxon>
        <taxon>Pinaceae</taxon>
        <taxon>Picea</taxon>
    </lineage>
</organism>
<name>D5A891_PICSI</name>
<sequence>MRPTRCSLWGTKRSSWTRREMTLSKFQSKRKACINAVVLLLFWIAGSKEFIFDVDLFICSFLMWLLHGRCRW</sequence>
<dbReference type="AlphaFoldDB" id="D5A891"/>
<dbReference type="EMBL" id="BT122375">
    <property type="protein sequence ID" value="ADE75760.1"/>
    <property type="molecule type" value="mRNA"/>
</dbReference>
<protein>
    <submittedName>
        <fullName evidence="1">Uncharacterized protein</fullName>
    </submittedName>
</protein>
<accession>D5A891</accession>
<proteinExistence type="evidence at transcript level"/>